<accession>A0ABP5FUU8</accession>
<dbReference type="InterPro" id="IPR018095">
    <property type="entry name" value="Thymidylate_kin_CS"/>
</dbReference>
<evidence type="ECO:0000256" key="6">
    <source>
        <dbReference type="ARBA" id="ARBA00022741"/>
    </source>
</evidence>
<reference evidence="13" key="1">
    <citation type="journal article" date="2019" name="Int. J. Syst. Evol. Microbiol.">
        <title>The Global Catalogue of Microorganisms (GCM) 10K type strain sequencing project: providing services to taxonomists for standard genome sequencing and annotation.</title>
        <authorList>
            <consortium name="The Broad Institute Genomics Platform"/>
            <consortium name="The Broad Institute Genome Sequencing Center for Infectious Disease"/>
            <person name="Wu L."/>
            <person name="Ma J."/>
        </authorList>
    </citation>
    <scope>NUCLEOTIDE SEQUENCE [LARGE SCALE GENOMIC DNA]</scope>
    <source>
        <strain evidence="13">JCM 13595</strain>
    </source>
</reference>
<evidence type="ECO:0000256" key="3">
    <source>
        <dbReference type="ARBA" id="ARBA00017144"/>
    </source>
</evidence>
<dbReference type="PANTHER" id="PTHR10344">
    <property type="entry name" value="THYMIDYLATE KINASE"/>
    <property type="match status" value="1"/>
</dbReference>
<evidence type="ECO:0000313" key="12">
    <source>
        <dbReference type="EMBL" id="GAA2032488.1"/>
    </source>
</evidence>
<comment type="similarity">
    <text evidence="1 10">Belongs to the thymidylate kinase family.</text>
</comment>
<dbReference type="EC" id="2.7.4.9" evidence="2 10"/>
<comment type="catalytic activity">
    <reaction evidence="9 10">
        <text>dTMP + ATP = dTDP + ADP</text>
        <dbReference type="Rhea" id="RHEA:13517"/>
        <dbReference type="ChEBI" id="CHEBI:30616"/>
        <dbReference type="ChEBI" id="CHEBI:58369"/>
        <dbReference type="ChEBI" id="CHEBI:63528"/>
        <dbReference type="ChEBI" id="CHEBI:456216"/>
        <dbReference type="EC" id="2.7.4.9"/>
    </reaction>
</comment>
<dbReference type="SUPFAM" id="SSF52540">
    <property type="entry name" value="P-loop containing nucleoside triphosphate hydrolases"/>
    <property type="match status" value="1"/>
</dbReference>
<comment type="function">
    <text evidence="10">Phosphorylation of dTMP to form dTDP in both de novo and salvage pathways of dTTP synthesis.</text>
</comment>
<dbReference type="GO" id="GO:0016301">
    <property type="term" value="F:kinase activity"/>
    <property type="evidence" value="ECO:0007669"/>
    <property type="project" value="UniProtKB-KW"/>
</dbReference>
<evidence type="ECO:0000313" key="13">
    <source>
        <dbReference type="Proteomes" id="UP001501461"/>
    </source>
</evidence>
<dbReference type="NCBIfam" id="TIGR00041">
    <property type="entry name" value="DTMP_kinase"/>
    <property type="match status" value="1"/>
</dbReference>
<protein>
    <recommendedName>
        <fullName evidence="3 10">Thymidylate kinase</fullName>
        <ecNumber evidence="2 10">2.7.4.9</ecNumber>
    </recommendedName>
    <alternativeName>
        <fullName evidence="10">dTMP kinase</fullName>
    </alternativeName>
</protein>
<evidence type="ECO:0000256" key="8">
    <source>
        <dbReference type="ARBA" id="ARBA00022840"/>
    </source>
</evidence>
<dbReference type="PANTHER" id="PTHR10344:SF4">
    <property type="entry name" value="UMP-CMP KINASE 2, MITOCHONDRIAL"/>
    <property type="match status" value="1"/>
</dbReference>
<evidence type="ECO:0000256" key="10">
    <source>
        <dbReference type="HAMAP-Rule" id="MF_00165"/>
    </source>
</evidence>
<evidence type="ECO:0000259" key="11">
    <source>
        <dbReference type="Pfam" id="PF02223"/>
    </source>
</evidence>
<evidence type="ECO:0000256" key="4">
    <source>
        <dbReference type="ARBA" id="ARBA00022679"/>
    </source>
</evidence>
<dbReference type="CDD" id="cd01672">
    <property type="entry name" value="TMPK"/>
    <property type="match status" value="1"/>
</dbReference>
<keyword evidence="13" id="KW-1185">Reference proteome</keyword>
<dbReference type="InterPro" id="IPR027417">
    <property type="entry name" value="P-loop_NTPase"/>
</dbReference>
<name>A0ABP5FUU8_9MICC</name>
<keyword evidence="5 10" id="KW-0545">Nucleotide biosynthesis</keyword>
<dbReference type="InterPro" id="IPR039430">
    <property type="entry name" value="Thymidylate_kin-like_dom"/>
</dbReference>
<dbReference type="Pfam" id="PF02223">
    <property type="entry name" value="Thymidylate_kin"/>
    <property type="match status" value="1"/>
</dbReference>
<gene>
    <name evidence="10 12" type="primary">tmk</name>
    <name evidence="12" type="ORF">GCM10009720_11130</name>
</gene>
<dbReference type="Proteomes" id="UP001501461">
    <property type="component" value="Unassembled WGS sequence"/>
</dbReference>
<evidence type="ECO:0000256" key="2">
    <source>
        <dbReference type="ARBA" id="ARBA00012980"/>
    </source>
</evidence>
<organism evidence="12 13">
    <name type="scientific">Yaniella flava</name>
    <dbReference type="NCBI Taxonomy" id="287930"/>
    <lineage>
        <taxon>Bacteria</taxon>
        <taxon>Bacillati</taxon>
        <taxon>Actinomycetota</taxon>
        <taxon>Actinomycetes</taxon>
        <taxon>Micrococcales</taxon>
        <taxon>Micrococcaceae</taxon>
        <taxon>Yaniella</taxon>
    </lineage>
</organism>
<dbReference type="EMBL" id="BAAAMN010000016">
    <property type="protein sequence ID" value="GAA2032488.1"/>
    <property type="molecule type" value="Genomic_DNA"/>
</dbReference>
<proteinExistence type="inferred from homology"/>
<keyword evidence="7 10" id="KW-0418">Kinase</keyword>
<dbReference type="HAMAP" id="MF_00165">
    <property type="entry name" value="Thymidylate_kinase"/>
    <property type="match status" value="1"/>
</dbReference>
<keyword evidence="4 10" id="KW-0808">Transferase</keyword>
<dbReference type="RefSeq" id="WP_343956621.1">
    <property type="nucleotide sequence ID" value="NZ_BAAAMN010000016.1"/>
</dbReference>
<keyword evidence="8 10" id="KW-0067">ATP-binding</keyword>
<feature type="binding site" evidence="10">
    <location>
        <begin position="10"/>
        <end position="17"/>
    </location>
    <ligand>
        <name>ATP</name>
        <dbReference type="ChEBI" id="CHEBI:30616"/>
    </ligand>
</feature>
<sequence length="209" mass="21819">MTGLFVVLEGADGSGKSTQVTAVAAALSAAGREILVTREPGGSDVAETLRTLVLDPATDIDDMTETLIFAAARSDHIAKTIAPALAGGKIVISDRFVGSSIAYQSAGRGVSEEAVADINRYATGGMTPDVTVVLDLDEAVAGTRRDDRGQLVDRMESAPDGFQDAVRASFLHQAEAAPQRHLVLDAAQPSETITAQILTHLKTQHGVQL</sequence>
<comment type="caution">
    <text evidence="12">The sequence shown here is derived from an EMBL/GenBank/DDBJ whole genome shotgun (WGS) entry which is preliminary data.</text>
</comment>
<evidence type="ECO:0000256" key="1">
    <source>
        <dbReference type="ARBA" id="ARBA00009776"/>
    </source>
</evidence>
<evidence type="ECO:0000256" key="5">
    <source>
        <dbReference type="ARBA" id="ARBA00022727"/>
    </source>
</evidence>
<dbReference type="InterPro" id="IPR018094">
    <property type="entry name" value="Thymidylate_kinase"/>
</dbReference>
<keyword evidence="6 10" id="KW-0547">Nucleotide-binding</keyword>
<dbReference type="PROSITE" id="PS01331">
    <property type="entry name" value="THYMIDYLATE_KINASE"/>
    <property type="match status" value="1"/>
</dbReference>
<evidence type="ECO:0000256" key="7">
    <source>
        <dbReference type="ARBA" id="ARBA00022777"/>
    </source>
</evidence>
<feature type="domain" description="Thymidylate kinase-like" evidence="11">
    <location>
        <begin position="8"/>
        <end position="197"/>
    </location>
</feature>
<evidence type="ECO:0000256" key="9">
    <source>
        <dbReference type="ARBA" id="ARBA00048743"/>
    </source>
</evidence>
<dbReference type="Gene3D" id="3.40.50.300">
    <property type="entry name" value="P-loop containing nucleotide triphosphate hydrolases"/>
    <property type="match status" value="1"/>
</dbReference>